<evidence type="ECO:0000256" key="2">
    <source>
        <dbReference type="SAM" id="Phobius"/>
    </source>
</evidence>
<gene>
    <name evidence="3" type="ORF">NBEOAGPD_3314</name>
</gene>
<dbReference type="RefSeq" id="WP_238303961.1">
    <property type="nucleotide sequence ID" value="NZ_BPQM01000082.1"/>
</dbReference>
<dbReference type="AlphaFoldDB" id="A0AA37HR08"/>
<accession>A0AA37HR08</accession>
<comment type="caution">
    <text evidence="3">The sequence shown here is derived from an EMBL/GenBank/DDBJ whole genome shotgun (WGS) entry which is preliminary data.</text>
</comment>
<feature type="region of interest" description="Disordered" evidence="1">
    <location>
        <begin position="222"/>
        <end position="241"/>
    </location>
</feature>
<keyword evidence="2" id="KW-1133">Transmembrane helix</keyword>
<sequence length="356" mass="37856">MSRAAPDPHPLRTEPAHAWRGFAAAFCGTALALGFSAVTFVAILDPFGLRAAPGRAPGPIMDRNQRFMYPQIARSGAFDGALFGTSTARLLDPEALEAAFGGRFANLAVNAATPDEQRRLAGLFLNAVRPRAILFGLDATWCAAAPPDRTQHPFPDWLYAPGTPLGILHQASWQGLTVAGRVALHALHLAPARIRGDGYAVFTPPEAAYDLARAQTHIRAGTAVDPDAASPAAEDPAEGGMPALDQLDALLAELPPETRRVIAFMPVHEAAQGRPGTPAGRRETACKARVAEIGRARGALVVDFRIPSPVTTQDANYWDALHYRLPVADRIVAGLKRAAETGTDAPDGFYRVLAHP</sequence>
<keyword evidence="2" id="KW-0812">Transmembrane</keyword>
<feature type="transmembrane region" description="Helical" evidence="2">
    <location>
        <begin position="21"/>
        <end position="44"/>
    </location>
</feature>
<feature type="compositionally biased region" description="Low complexity" evidence="1">
    <location>
        <begin position="223"/>
        <end position="234"/>
    </location>
</feature>
<protein>
    <submittedName>
        <fullName evidence="3">Uncharacterized protein</fullName>
    </submittedName>
</protein>
<name>A0AA37HR08_9HYPH</name>
<reference evidence="3" key="2">
    <citation type="submission" date="2021-08" db="EMBL/GenBank/DDBJ databases">
        <authorList>
            <person name="Tani A."/>
            <person name="Ola A."/>
            <person name="Ogura Y."/>
            <person name="Katsura K."/>
            <person name="Hayashi T."/>
        </authorList>
    </citation>
    <scope>NUCLEOTIDE SEQUENCE</scope>
    <source>
        <strain evidence="3">NBRC 103626</strain>
    </source>
</reference>
<organism evidence="3 4">
    <name type="scientific">Methylobacterium gregans</name>
    <dbReference type="NCBI Taxonomy" id="374424"/>
    <lineage>
        <taxon>Bacteria</taxon>
        <taxon>Pseudomonadati</taxon>
        <taxon>Pseudomonadota</taxon>
        <taxon>Alphaproteobacteria</taxon>
        <taxon>Hyphomicrobiales</taxon>
        <taxon>Methylobacteriaceae</taxon>
        <taxon>Methylobacterium</taxon>
    </lineage>
</organism>
<evidence type="ECO:0000313" key="4">
    <source>
        <dbReference type="Proteomes" id="UP001055108"/>
    </source>
</evidence>
<keyword evidence="2" id="KW-0472">Membrane</keyword>
<reference evidence="3" key="1">
    <citation type="journal article" date="2016" name="Front. Microbiol.">
        <title>Genome Sequence of the Piezophilic, Mesophilic Sulfate-Reducing Bacterium Desulfovibrio indicus J2T.</title>
        <authorList>
            <person name="Cao J."/>
            <person name="Maignien L."/>
            <person name="Shao Z."/>
            <person name="Alain K."/>
            <person name="Jebbar M."/>
        </authorList>
    </citation>
    <scope>NUCLEOTIDE SEQUENCE</scope>
    <source>
        <strain evidence="3">NBRC 103626</strain>
    </source>
</reference>
<keyword evidence="4" id="KW-1185">Reference proteome</keyword>
<evidence type="ECO:0000313" key="3">
    <source>
        <dbReference type="EMBL" id="GJD80079.1"/>
    </source>
</evidence>
<evidence type="ECO:0000256" key="1">
    <source>
        <dbReference type="SAM" id="MobiDB-lite"/>
    </source>
</evidence>
<dbReference type="EMBL" id="BPQM01000082">
    <property type="protein sequence ID" value="GJD80079.1"/>
    <property type="molecule type" value="Genomic_DNA"/>
</dbReference>
<dbReference type="Proteomes" id="UP001055108">
    <property type="component" value="Unassembled WGS sequence"/>
</dbReference>
<proteinExistence type="predicted"/>